<dbReference type="Pfam" id="PF04093">
    <property type="entry name" value="MreD"/>
    <property type="match status" value="1"/>
</dbReference>
<evidence type="ECO:0000256" key="2">
    <source>
        <dbReference type="ARBA" id="ARBA00007776"/>
    </source>
</evidence>
<evidence type="ECO:0000256" key="5">
    <source>
        <dbReference type="ARBA" id="ARBA00022960"/>
    </source>
</evidence>
<organism evidence="9">
    <name type="scientific">Desulfobacca acetoxidans</name>
    <dbReference type="NCBI Taxonomy" id="60893"/>
    <lineage>
        <taxon>Bacteria</taxon>
        <taxon>Pseudomonadati</taxon>
        <taxon>Thermodesulfobacteriota</taxon>
        <taxon>Desulfobaccia</taxon>
        <taxon>Desulfobaccales</taxon>
        <taxon>Desulfobaccaceae</taxon>
        <taxon>Desulfobacca</taxon>
    </lineage>
</organism>
<keyword evidence="7 8" id="KW-0472">Membrane</keyword>
<comment type="similarity">
    <text evidence="2">Belongs to the MreD family.</text>
</comment>
<comment type="caution">
    <text evidence="9">The sequence shown here is derived from an EMBL/GenBank/DDBJ whole genome shotgun (WGS) entry which is preliminary data.</text>
</comment>
<protein>
    <submittedName>
        <fullName evidence="9">Rod shape-determining protein MreD</fullName>
    </submittedName>
</protein>
<evidence type="ECO:0000256" key="1">
    <source>
        <dbReference type="ARBA" id="ARBA00004651"/>
    </source>
</evidence>
<keyword evidence="6 8" id="KW-1133">Transmembrane helix</keyword>
<evidence type="ECO:0000256" key="8">
    <source>
        <dbReference type="SAM" id="Phobius"/>
    </source>
</evidence>
<accession>A0A7V6A1D2</accession>
<keyword evidence="5" id="KW-0133">Cell shape</keyword>
<evidence type="ECO:0000256" key="7">
    <source>
        <dbReference type="ARBA" id="ARBA00023136"/>
    </source>
</evidence>
<feature type="transmembrane region" description="Helical" evidence="8">
    <location>
        <begin position="49"/>
        <end position="81"/>
    </location>
</feature>
<evidence type="ECO:0000313" key="9">
    <source>
        <dbReference type="EMBL" id="HHS28437.1"/>
    </source>
</evidence>
<keyword evidence="4 8" id="KW-0812">Transmembrane</keyword>
<name>A0A7V6A1D2_9BACT</name>
<sequence>MISSLAFFMLLGLALFYLNGVLLHPQVYIRPLAPLLFYVSLREPLPKAFILAVFLGLLQDSYAATPFGVHLLSSLILVGLARLARRTFLVKSAVFLIVAMLVALILQEVGVRVILTILGSQDLFFVDLSWTRALEIIVTALLTPVFFSLIRTLERHFGRLGRSRRQTSAAW</sequence>
<feature type="transmembrane region" description="Helical" evidence="8">
    <location>
        <begin position="130"/>
        <end position="150"/>
    </location>
</feature>
<evidence type="ECO:0000256" key="3">
    <source>
        <dbReference type="ARBA" id="ARBA00022475"/>
    </source>
</evidence>
<dbReference type="AlphaFoldDB" id="A0A7V6A1D2"/>
<dbReference type="GO" id="GO:0008360">
    <property type="term" value="P:regulation of cell shape"/>
    <property type="evidence" value="ECO:0007669"/>
    <property type="project" value="UniProtKB-KW"/>
</dbReference>
<evidence type="ECO:0000256" key="6">
    <source>
        <dbReference type="ARBA" id="ARBA00022989"/>
    </source>
</evidence>
<dbReference type="NCBIfam" id="TIGR03426">
    <property type="entry name" value="shape_MreD"/>
    <property type="match status" value="1"/>
</dbReference>
<reference evidence="9" key="1">
    <citation type="journal article" date="2020" name="mSystems">
        <title>Genome- and Community-Level Interaction Insights into Carbon Utilization and Element Cycling Functions of Hydrothermarchaeota in Hydrothermal Sediment.</title>
        <authorList>
            <person name="Zhou Z."/>
            <person name="Liu Y."/>
            <person name="Xu W."/>
            <person name="Pan J."/>
            <person name="Luo Z.H."/>
            <person name="Li M."/>
        </authorList>
    </citation>
    <scope>NUCLEOTIDE SEQUENCE [LARGE SCALE GENOMIC DNA]</scope>
    <source>
        <strain evidence="9">SpSt-767</strain>
    </source>
</reference>
<feature type="transmembrane region" description="Helical" evidence="8">
    <location>
        <begin position="93"/>
        <end position="118"/>
    </location>
</feature>
<dbReference type="EMBL" id="DTGR01000029">
    <property type="protein sequence ID" value="HHS28437.1"/>
    <property type="molecule type" value="Genomic_DNA"/>
</dbReference>
<proteinExistence type="inferred from homology"/>
<comment type="subcellular location">
    <subcellularLocation>
        <location evidence="1">Cell membrane</location>
        <topology evidence="1">Multi-pass membrane protein</topology>
    </subcellularLocation>
</comment>
<gene>
    <name evidence="9" type="primary">mreD</name>
    <name evidence="9" type="ORF">ENV52_01885</name>
</gene>
<keyword evidence="3" id="KW-1003">Cell membrane</keyword>
<dbReference type="InterPro" id="IPR007227">
    <property type="entry name" value="Cell_shape_determining_MreD"/>
</dbReference>
<evidence type="ECO:0000256" key="4">
    <source>
        <dbReference type="ARBA" id="ARBA00022692"/>
    </source>
</evidence>
<dbReference type="GO" id="GO:0005886">
    <property type="term" value="C:plasma membrane"/>
    <property type="evidence" value="ECO:0007669"/>
    <property type="project" value="UniProtKB-SubCell"/>
</dbReference>